<dbReference type="InterPro" id="IPR036676">
    <property type="entry name" value="PurM-like_C_sf"/>
</dbReference>
<protein>
    <recommendedName>
        <fullName evidence="2">Thiamine-monophosphate kinase</fullName>
        <shortName evidence="2">TMP kinase</shortName>
        <shortName evidence="2">Thiamine-phosphate kinase</shortName>
        <ecNumber evidence="2">2.7.4.16</ecNumber>
    </recommendedName>
</protein>
<feature type="binding site" evidence="2">
    <location>
        <position position="212"/>
    </location>
    <ligand>
        <name>Mg(2+)</name>
        <dbReference type="ChEBI" id="CHEBI:18420"/>
        <label>5</label>
    </ligand>
</feature>
<dbReference type="RefSeq" id="WP_189493810.1">
    <property type="nucleotide sequence ID" value="NZ_BMZG01000013.1"/>
</dbReference>
<evidence type="ECO:0000259" key="4">
    <source>
        <dbReference type="Pfam" id="PF02769"/>
    </source>
</evidence>
<feature type="binding site" evidence="2">
    <location>
        <position position="211"/>
    </location>
    <ligand>
        <name>ATP</name>
        <dbReference type="ChEBI" id="CHEBI:30616"/>
    </ligand>
</feature>
<dbReference type="Gene3D" id="3.30.1330.10">
    <property type="entry name" value="PurM-like, N-terminal domain"/>
    <property type="match status" value="1"/>
</dbReference>
<keyword evidence="2" id="KW-0479">Metal-binding</keyword>
<comment type="miscellaneous">
    <text evidence="2">Reaction mechanism of ThiL seems to utilize a direct, inline transfer of the gamma-phosphate of ATP to TMP rather than a phosphorylated enzyme intermediate.</text>
</comment>
<comment type="similarity">
    <text evidence="2">Belongs to the thiamine-monophosphate kinase family.</text>
</comment>
<name>A0A8J3G0F6_9BURK</name>
<dbReference type="Gene3D" id="3.90.650.10">
    <property type="entry name" value="PurM-like C-terminal domain"/>
    <property type="match status" value="1"/>
</dbReference>
<dbReference type="InterPro" id="IPR010918">
    <property type="entry name" value="PurM-like_C_dom"/>
</dbReference>
<dbReference type="PANTHER" id="PTHR30270:SF0">
    <property type="entry name" value="THIAMINE-MONOPHOSPHATE KINASE"/>
    <property type="match status" value="1"/>
</dbReference>
<dbReference type="GO" id="GO:0005524">
    <property type="term" value="F:ATP binding"/>
    <property type="evidence" value="ECO:0007669"/>
    <property type="project" value="UniProtKB-UniRule"/>
</dbReference>
<dbReference type="InterPro" id="IPR006283">
    <property type="entry name" value="ThiL-like"/>
</dbReference>
<feature type="binding site" evidence="2">
    <location>
        <position position="74"/>
    </location>
    <ligand>
        <name>Mg(2+)</name>
        <dbReference type="ChEBI" id="CHEBI:18420"/>
        <label>4</label>
    </ligand>
</feature>
<dbReference type="EMBL" id="BMZG01000013">
    <property type="protein sequence ID" value="GHA78759.1"/>
    <property type="molecule type" value="Genomic_DNA"/>
</dbReference>
<organism evidence="5 6">
    <name type="scientific">Formosimonas limnophila</name>
    <dbReference type="NCBI Taxonomy" id="1384487"/>
    <lineage>
        <taxon>Bacteria</taxon>
        <taxon>Pseudomonadati</taxon>
        <taxon>Pseudomonadota</taxon>
        <taxon>Betaproteobacteria</taxon>
        <taxon>Burkholderiales</taxon>
        <taxon>Burkholderiaceae</taxon>
        <taxon>Formosimonas</taxon>
    </lineage>
</organism>
<comment type="caution">
    <text evidence="2">Lacks conserved residue(s) required for the propagation of feature annotation.</text>
</comment>
<evidence type="ECO:0000313" key="5">
    <source>
        <dbReference type="EMBL" id="GHA78759.1"/>
    </source>
</evidence>
<feature type="binding site" evidence="2">
    <location>
        <position position="259"/>
    </location>
    <ligand>
        <name>substrate</name>
    </ligand>
</feature>
<dbReference type="Pfam" id="PF02769">
    <property type="entry name" value="AIRS_C"/>
    <property type="match status" value="1"/>
</dbReference>
<keyword evidence="1 2" id="KW-0784">Thiamine biosynthesis</keyword>
<dbReference type="InterPro" id="IPR036921">
    <property type="entry name" value="PurM-like_N_sf"/>
</dbReference>
<feature type="binding site" evidence="2">
    <location>
        <position position="121"/>
    </location>
    <ligand>
        <name>Mg(2+)</name>
        <dbReference type="ChEBI" id="CHEBI:18420"/>
        <label>1</label>
    </ligand>
</feature>
<dbReference type="CDD" id="cd02194">
    <property type="entry name" value="ThiL"/>
    <property type="match status" value="1"/>
</dbReference>
<comment type="pathway">
    <text evidence="2">Cofactor biosynthesis; thiamine diphosphate biosynthesis; thiamine diphosphate from thiamine phosphate: step 1/1.</text>
</comment>
<feature type="binding site" evidence="2">
    <location>
        <position position="74"/>
    </location>
    <ligand>
        <name>Mg(2+)</name>
        <dbReference type="ChEBI" id="CHEBI:18420"/>
        <label>3</label>
    </ligand>
</feature>
<accession>A0A8J3G0F6</accession>
<keyword evidence="2" id="KW-0460">Magnesium</keyword>
<keyword evidence="6" id="KW-1185">Reference proteome</keyword>
<dbReference type="AlphaFoldDB" id="A0A8J3G0F6"/>
<comment type="caution">
    <text evidence="5">The sequence shown here is derived from an EMBL/GenBank/DDBJ whole genome shotgun (WGS) entry which is preliminary data.</text>
</comment>
<dbReference type="PIRSF" id="PIRSF005303">
    <property type="entry name" value="Thiam_monoph_kin"/>
    <property type="match status" value="1"/>
</dbReference>
<feature type="binding site" evidence="2">
    <location>
        <position position="29"/>
    </location>
    <ligand>
        <name>Mg(2+)</name>
        <dbReference type="ChEBI" id="CHEBI:18420"/>
        <label>4</label>
    </ligand>
</feature>
<evidence type="ECO:0000259" key="3">
    <source>
        <dbReference type="Pfam" id="PF00586"/>
    </source>
</evidence>
<keyword evidence="2" id="KW-0067">ATP-binding</keyword>
<dbReference type="InterPro" id="IPR016188">
    <property type="entry name" value="PurM-like_N"/>
</dbReference>
<comment type="function">
    <text evidence="2">Catalyzes the ATP-dependent phosphorylation of thiamine-monophosphate (TMP) to form thiamine-pyrophosphate (TPP), the active form of vitamin B1.</text>
</comment>
<dbReference type="GO" id="GO:0000287">
    <property type="term" value="F:magnesium ion binding"/>
    <property type="evidence" value="ECO:0007669"/>
    <property type="project" value="UniProtKB-UniRule"/>
</dbReference>
<reference evidence="5" key="1">
    <citation type="journal article" date="2014" name="Int. J. Syst. Evol. Microbiol.">
        <title>Complete genome sequence of Corynebacterium casei LMG S-19264T (=DSM 44701T), isolated from a smear-ripened cheese.</title>
        <authorList>
            <consortium name="US DOE Joint Genome Institute (JGI-PGF)"/>
            <person name="Walter F."/>
            <person name="Albersmeier A."/>
            <person name="Kalinowski J."/>
            <person name="Ruckert C."/>
        </authorList>
    </citation>
    <scope>NUCLEOTIDE SEQUENCE</scope>
    <source>
        <strain evidence="5">KCTC 32501</strain>
    </source>
</reference>
<dbReference type="Pfam" id="PF00586">
    <property type="entry name" value="AIRS"/>
    <property type="match status" value="1"/>
</dbReference>
<dbReference type="Proteomes" id="UP000614287">
    <property type="component" value="Unassembled WGS sequence"/>
</dbReference>
<dbReference type="UniPathway" id="UPA00060">
    <property type="reaction ID" value="UER00142"/>
</dbReference>
<feature type="domain" description="PurM-like N-terminal" evidence="3">
    <location>
        <begin position="27"/>
        <end position="138"/>
    </location>
</feature>
<feature type="binding site" evidence="2">
    <location>
        <position position="45"/>
    </location>
    <ligand>
        <name>Mg(2+)</name>
        <dbReference type="ChEBI" id="CHEBI:18420"/>
        <label>1</label>
    </ligand>
</feature>
<dbReference type="NCBIfam" id="TIGR01379">
    <property type="entry name" value="thiL"/>
    <property type="match status" value="1"/>
</dbReference>
<keyword evidence="2" id="KW-0547">Nucleotide-binding</keyword>
<feature type="domain" description="PurM-like C-terminal" evidence="4">
    <location>
        <begin position="151"/>
        <end position="297"/>
    </location>
</feature>
<sequence>MSDEFSLIKKYFTQTPHQSGAVNLGVGDDAALFTIADHHQCVITTDALISGRHFFPDTNPYRLGQKSLAVNLSDLAAMGAQPIAFTLTLALPQADESWLSAYSQGLLDTAAEFNCDLIGGDTTGSDLLMISITAIGQVPRGQAIRRNTAQVDDDIWVTGTLGDASLALSLLKKHINDEHLRIIRSRLESPTPRISTGMQLRHIAHAMLDLSDGLAGDLKHILQASKVNACIDLDTLPTSPTLRQYPTLTQWQHAISGGDDYELCFTAPISHRSSINALQNHTGVHCTRIGTITAPTSTQSHIISWHSRKYPEQAVKTQDWSGYTHF</sequence>
<proteinExistence type="inferred from homology"/>
<feature type="binding site" evidence="2">
    <location>
        <position position="44"/>
    </location>
    <ligand>
        <name>Mg(2+)</name>
        <dbReference type="ChEBI" id="CHEBI:18420"/>
        <label>4</label>
    </ligand>
</feature>
<feature type="binding site" evidence="2">
    <location>
        <position position="74"/>
    </location>
    <ligand>
        <name>Mg(2+)</name>
        <dbReference type="ChEBI" id="CHEBI:18420"/>
        <label>2</label>
    </ligand>
</feature>
<feature type="binding site" evidence="2">
    <location>
        <position position="209"/>
    </location>
    <ligand>
        <name>Mg(2+)</name>
        <dbReference type="ChEBI" id="CHEBI:18420"/>
        <label>3</label>
    </ligand>
</feature>
<feature type="binding site" evidence="2">
    <location>
        <position position="46"/>
    </location>
    <ligand>
        <name>Mg(2+)</name>
        <dbReference type="ChEBI" id="CHEBI:18420"/>
        <label>2</label>
    </ligand>
</feature>
<feature type="binding site" evidence="2">
    <location>
        <position position="146"/>
    </location>
    <ligand>
        <name>ATP</name>
        <dbReference type="ChEBI" id="CHEBI:30616"/>
    </ligand>
</feature>
<dbReference type="GO" id="GO:0009030">
    <property type="term" value="F:thiamine-phosphate kinase activity"/>
    <property type="evidence" value="ECO:0007669"/>
    <property type="project" value="UniProtKB-UniRule"/>
</dbReference>
<dbReference type="EC" id="2.7.4.16" evidence="2"/>
<evidence type="ECO:0000256" key="2">
    <source>
        <dbReference type="HAMAP-Rule" id="MF_02128"/>
    </source>
</evidence>
<keyword evidence="2 5" id="KW-0418">Kinase</keyword>
<dbReference type="PANTHER" id="PTHR30270">
    <property type="entry name" value="THIAMINE-MONOPHOSPHATE KINASE"/>
    <property type="match status" value="1"/>
</dbReference>
<dbReference type="HAMAP" id="MF_02128">
    <property type="entry name" value="TMP_kinase"/>
    <property type="match status" value="1"/>
</dbReference>
<dbReference type="SUPFAM" id="SSF56042">
    <property type="entry name" value="PurM C-terminal domain-like"/>
    <property type="match status" value="1"/>
</dbReference>
<feature type="binding site" evidence="2">
    <location>
        <begin position="120"/>
        <end position="121"/>
    </location>
    <ligand>
        <name>ATP</name>
        <dbReference type="ChEBI" id="CHEBI:30616"/>
    </ligand>
</feature>
<dbReference type="GO" id="GO:0009229">
    <property type="term" value="P:thiamine diphosphate biosynthetic process"/>
    <property type="evidence" value="ECO:0007669"/>
    <property type="project" value="UniProtKB-UniRule"/>
</dbReference>
<feature type="binding site" evidence="2">
    <location>
        <position position="46"/>
    </location>
    <ligand>
        <name>Mg(2+)</name>
        <dbReference type="ChEBI" id="CHEBI:18420"/>
        <label>1</label>
    </ligand>
</feature>
<evidence type="ECO:0000256" key="1">
    <source>
        <dbReference type="ARBA" id="ARBA00022977"/>
    </source>
</evidence>
<feature type="binding site" evidence="2">
    <location>
        <position position="53"/>
    </location>
    <ligand>
        <name>substrate</name>
    </ligand>
</feature>
<evidence type="ECO:0000313" key="6">
    <source>
        <dbReference type="Proteomes" id="UP000614287"/>
    </source>
</evidence>
<feature type="binding site" evidence="2">
    <location>
        <position position="323"/>
    </location>
    <ligand>
        <name>substrate</name>
    </ligand>
</feature>
<feature type="binding site" evidence="2">
    <location>
        <position position="29"/>
    </location>
    <ligand>
        <name>Mg(2+)</name>
        <dbReference type="ChEBI" id="CHEBI:18420"/>
        <label>3</label>
    </ligand>
</feature>
<reference evidence="5" key="2">
    <citation type="submission" date="2020-09" db="EMBL/GenBank/DDBJ databases">
        <authorList>
            <person name="Sun Q."/>
            <person name="Kim S."/>
        </authorList>
    </citation>
    <scope>NUCLEOTIDE SEQUENCE</scope>
    <source>
        <strain evidence="5">KCTC 32501</strain>
    </source>
</reference>
<comment type="catalytic activity">
    <reaction evidence="2">
        <text>thiamine phosphate + ATP = thiamine diphosphate + ADP</text>
        <dbReference type="Rhea" id="RHEA:15913"/>
        <dbReference type="ChEBI" id="CHEBI:30616"/>
        <dbReference type="ChEBI" id="CHEBI:37575"/>
        <dbReference type="ChEBI" id="CHEBI:58937"/>
        <dbReference type="ChEBI" id="CHEBI:456216"/>
        <dbReference type="EC" id="2.7.4.16"/>
    </reaction>
</comment>
<gene>
    <name evidence="2 5" type="primary">thiL</name>
    <name evidence="5" type="ORF">GCM10009007_19780</name>
</gene>
<keyword evidence="2" id="KW-0808">Transferase</keyword>
<dbReference type="SUPFAM" id="SSF55326">
    <property type="entry name" value="PurM N-terminal domain-like"/>
    <property type="match status" value="1"/>
</dbReference>
<dbReference type="GO" id="GO:0009228">
    <property type="term" value="P:thiamine biosynthetic process"/>
    <property type="evidence" value="ECO:0007669"/>
    <property type="project" value="UniProtKB-KW"/>
</dbReference>